<evidence type="ECO:0000313" key="2">
    <source>
        <dbReference type="Proteomes" id="UP001516400"/>
    </source>
</evidence>
<reference evidence="1 2" key="1">
    <citation type="journal article" date="2021" name="BMC Biol.">
        <title>Horizontally acquired antibacterial genes associated with adaptive radiation of ladybird beetles.</title>
        <authorList>
            <person name="Li H.S."/>
            <person name="Tang X.F."/>
            <person name="Huang Y.H."/>
            <person name="Xu Z.Y."/>
            <person name="Chen M.L."/>
            <person name="Du X.Y."/>
            <person name="Qiu B.Y."/>
            <person name="Chen P.T."/>
            <person name="Zhang W."/>
            <person name="Slipinski A."/>
            <person name="Escalona H.E."/>
            <person name="Waterhouse R.M."/>
            <person name="Zwick A."/>
            <person name="Pang H."/>
        </authorList>
    </citation>
    <scope>NUCLEOTIDE SEQUENCE [LARGE SCALE GENOMIC DNA]</scope>
    <source>
        <strain evidence="1">SYSU2018</strain>
    </source>
</reference>
<sequence>MNVESFAKLLPTFDGNPNHLEHFIQSIDEFYKSFFNTNEIQKKYVFARIKSKLLGEAHNLLYCRSDTTTWENLKIALRHKFGDPISYLVLLHELNYFNKLKNESLMDFINRLKQFMQRIFAKIQADEANPSVRCNPQTEKTAIIILISNSPDVLKSYLLTIKPSSLDDAIACISDYNLVNSQKSLRKQLNASRQILIEIHSIEMKIKI</sequence>
<dbReference type="AlphaFoldDB" id="A0ABD2N8D0"/>
<proteinExistence type="predicted"/>
<organism evidence="1 2">
    <name type="scientific">Cryptolaemus montrouzieri</name>
    <dbReference type="NCBI Taxonomy" id="559131"/>
    <lineage>
        <taxon>Eukaryota</taxon>
        <taxon>Metazoa</taxon>
        <taxon>Ecdysozoa</taxon>
        <taxon>Arthropoda</taxon>
        <taxon>Hexapoda</taxon>
        <taxon>Insecta</taxon>
        <taxon>Pterygota</taxon>
        <taxon>Neoptera</taxon>
        <taxon>Endopterygota</taxon>
        <taxon>Coleoptera</taxon>
        <taxon>Polyphaga</taxon>
        <taxon>Cucujiformia</taxon>
        <taxon>Coccinelloidea</taxon>
        <taxon>Coccinellidae</taxon>
        <taxon>Scymninae</taxon>
        <taxon>Scymnini</taxon>
        <taxon>Cryptolaemus</taxon>
    </lineage>
</organism>
<protein>
    <recommendedName>
        <fullName evidence="3">Retrotransposon gag domain-containing protein</fullName>
    </recommendedName>
</protein>
<name>A0ABD2N8D0_9CUCU</name>
<evidence type="ECO:0000313" key="1">
    <source>
        <dbReference type="EMBL" id="KAL3274722.1"/>
    </source>
</evidence>
<dbReference type="EMBL" id="JABFTP020000065">
    <property type="protein sequence ID" value="KAL3274722.1"/>
    <property type="molecule type" value="Genomic_DNA"/>
</dbReference>
<dbReference type="Proteomes" id="UP001516400">
    <property type="component" value="Unassembled WGS sequence"/>
</dbReference>
<comment type="caution">
    <text evidence="1">The sequence shown here is derived from an EMBL/GenBank/DDBJ whole genome shotgun (WGS) entry which is preliminary data.</text>
</comment>
<gene>
    <name evidence="1" type="ORF">HHI36_023980</name>
</gene>
<keyword evidence="2" id="KW-1185">Reference proteome</keyword>
<evidence type="ECO:0008006" key="3">
    <source>
        <dbReference type="Google" id="ProtNLM"/>
    </source>
</evidence>
<accession>A0ABD2N8D0</accession>